<reference evidence="4" key="1">
    <citation type="submission" date="2022-12" db="EMBL/GenBank/DDBJ databases">
        <title>Draft genome sequence of the thermophilic strain Brevibacillus thermoruber HT42, isolated from Los Humeros, Puebla, Mexico, with biotechnological potential.</title>
        <authorList>
            <person name="Lara Sanchez J."/>
            <person name="Solis Palacios R."/>
            <person name="Bustos Baena A.S."/>
            <person name="Ruz Baez A.E."/>
            <person name="Espinosa Luna G."/>
            <person name="Oliart Ros R.M."/>
        </authorList>
    </citation>
    <scope>NUCLEOTIDE SEQUENCE</scope>
    <source>
        <strain evidence="4">HT42</strain>
    </source>
</reference>
<dbReference type="Gene3D" id="1.20.120.1220">
    <property type="match status" value="1"/>
</dbReference>
<protein>
    <submittedName>
        <fullName evidence="4">A24 family peptidase</fullName>
    </submittedName>
</protein>
<proteinExistence type="inferred from homology"/>
<accession>A0A9X3TU48</accession>
<evidence type="ECO:0000259" key="3">
    <source>
        <dbReference type="Pfam" id="PF01478"/>
    </source>
</evidence>
<feature type="transmembrane region" description="Helical" evidence="2">
    <location>
        <begin position="83"/>
        <end position="112"/>
    </location>
</feature>
<dbReference type="GO" id="GO:0005886">
    <property type="term" value="C:plasma membrane"/>
    <property type="evidence" value="ECO:0007669"/>
    <property type="project" value="TreeGrafter"/>
</dbReference>
<feature type="transmembrane region" description="Helical" evidence="2">
    <location>
        <begin position="6"/>
        <end position="22"/>
    </location>
</feature>
<comment type="similarity">
    <text evidence="1">Belongs to the peptidase A24 family.</text>
</comment>
<evidence type="ECO:0000256" key="1">
    <source>
        <dbReference type="ARBA" id="ARBA00005801"/>
    </source>
</evidence>
<keyword evidence="2" id="KW-0812">Transmembrane</keyword>
<gene>
    <name evidence="4" type="ORF">O3V59_18805</name>
</gene>
<dbReference type="PANTHER" id="PTHR30487:SF0">
    <property type="entry name" value="PREPILIN LEADER PEPTIDASE_N-METHYLTRANSFERASE-RELATED"/>
    <property type="match status" value="1"/>
</dbReference>
<feature type="transmembrane region" description="Helical" evidence="2">
    <location>
        <begin position="27"/>
        <end position="45"/>
    </location>
</feature>
<sequence length="150" mass="15918">MLSPFVTVPVFLIMAVSVYTDLRRRMIYDWLTLPGIAYFLIFHAIAHPGQWVTYALGAIVLGGISLGIAVVSSGQLGGGDIKLFALVGSAVGWQAGLLIMALAYIIAGFVAIPLWAIGKRWAAVGKWKEVPLAPFIAGGTILLYMTAAAV</sequence>
<dbReference type="RefSeq" id="WP_271140752.1">
    <property type="nucleotide sequence ID" value="NZ_JAPYYP010000031.1"/>
</dbReference>
<feature type="domain" description="Prepilin type IV endopeptidase peptidase" evidence="3">
    <location>
        <begin position="11"/>
        <end position="112"/>
    </location>
</feature>
<dbReference type="InterPro" id="IPR000045">
    <property type="entry name" value="Prepilin_IV_endopep_pep"/>
</dbReference>
<dbReference type="EMBL" id="JAPYYP010000031">
    <property type="protein sequence ID" value="MDA5110415.1"/>
    <property type="molecule type" value="Genomic_DNA"/>
</dbReference>
<feature type="transmembrane region" description="Helical" evidence="2">
    <location>
        <begin position="132"/>
        <end position="149"/>
    </location>
</feature>
<keyword evidence="2" id="KW-1133">Transmembrane helix</keyword>
<organism evidence="4 5">
    <name type="scientific">Brevibacillus thermoruber</name>
    <dbReference type="NCBI Taxonomy" id="33942"/>
    <lineage>
        <taxon>Bacteria</taxon>
        <taxon>Bacillati</taxon>
        <taxon>Bacillota</taxon>
        <taxon>Bacilli</taxon>
        <taxon>Bacillales</taxon>
        <taxon>Paenibacillaceae</taxon>
        <taxon>Brevibacillus</taxon>
    </lineage>
</organism>
<feature type="transmembrane region" description="Helical" evidence="2">
    <location>
        <begin position="51"/>
        <end position="71"/>
    </location>
</feature>
<name>A0A9X3TU48_9BACL</name>
<dbReference type="InterPro" id="IPR050882">
    <property type="entry name" value="Prepilin_peptidase/N-MTase"/>
</dbReference>
<evidence type="ECO:0000313" key="4">
    <source>
        <dbReference type="EMBL" id="MDA5110415.1"/>
    </source>
</evidence>
<dbReference type="PANTHER" id="PTHR30487">
    <property type="entry name" value="TYPE 4 PREPILIN-LIKE PROTEINS LEADER PEPTIDE-PROCESSING ENZYME"/>
    <property type="match status" value="1"/>
</dbReference>
<comment type="caution">
    <text evidence="4">The sequence shown here is derived from an EMBL/GenBank/DDBJ whole genome shotgun (WGS) entry which is preliminary data.</text>
</comment>
<evidence type="ECO:0000256" key="2">
    <source>
        <dbReference type="SAM" id="Phobius"/>
    </source>
</evidence>
<keyword evidence="5" id="KW-1185">Reference proteome</keyword>
<dbReference type="AlphaFoldDB" id="A0A9X3TU48"/>
<dbReference type="Proteomes" id="UP001151071">
    <property type="component" value="Unassembled WGS sequence"/>
</dbReference>
<keyword evidence="2" id="KW-0472">Membrane</keyword>
<dbReference type="GO" id="GO:0004190">
    <property type="term" value="F:aspartic-type endopeptidase activity"/>
    <property type="evidence" value="ECO:0007669"/>
    <property type="project" value="InterPro"/>
</dbReference>
<dbReference type="GO" id="GO:0006465">
    <property type="term" value="P:signal peptide processing"/>
    <property type="evidence" value="ECO:0007669"/>
    <property type="project" value="TreeGrafter"/>
</dbReference>
<dbReference type="Pfam" id="PF01478">
    <property type="entry name" value="Peptidase_A24"/>
    <property type="match status" value="1"/>
</dbReference>
<evidence type="ECO:0000313" key="5">
    <source>
        <dbReference type="Proteomes" id="UP001151071"/>
    </source>
</evidence>